<dbReference type="CDD" id="cd22911">
    <property type="entry name" value="HFD_H3"/>
    <property type="match status" value="1"/>
</dbReference>
<dbReference type="SUPFAM" id="SSF47113">
    <property type="entry name" value="Histone-fold"/>
    <property type="match status" value="1"/>
</dbReference>
<dbReference type="GO" id="GO:0030527">
    <property type="term" value="F:structural constituent of chromatin"/>
    <property type="evidence" value="ECO:0007669"/>
    <property type="project" value="InterPro"/>
</dbReference>
<feature type="domain" description="Core Histone H2A/H2B/H3" evidence="3">
    <location>
        <begin position="611"/>
        <end position="694"/>
    </location>
</feature>
<dbReference type="OrthoDB" id="6428043at2759"/>
<feature type="non-terminal residue" evidence="5">
    <location>
        <position position="1"/>
    </location>
</feature>
<dbReference type="InterPro" id="IPR007125">
    <property type="entry name" value="H2A/H2B/H3"/>
</dbReference>
<dbReference type="AlphaFoldDB" id="A0A8X6IUV5"/>
<name>A0A8X6IUV5_TRICU</name>
<dbReference type="GO" id="GO:0043565">
    <property type="term" value="F:sequence-specific DNA binding"/>
    <property type="evidence" value="ECO:0007669"/>
    <property type="project" value="TreeGrafter"/>
</dbReference>
<evidence type="ECO:0000259" key="3">
    <source>
        <dbReference type="Pfam" id="PF00125"/>
    </source>
</evidence>
<dbReference type="Gene3D" id="1.10.20.10">
    <property type="entry name" value="Histone, subunit A"/>
    <property type="match status" value="1"/>
</dbReference>
<dbReference type="GO" id="GO:0046982">
    <property type="term" value="F:protein heterodimerization activity"/>
    <property type="evidence" value="ECO:0007669"/>
    <property type="project" value="InterPro"/>
</dbReference>
<evidence type="ECO:0000256" key="1">
    <source>
        <dbReference type="ARBA" id="ARBA00010343"/>
    </source>
</evidence>
<dbReference type="InterPro" id="IPR029526">
    <property type="entry name" value="PGBD"/>
</dbReference>
<evidence type="ECO:0000256" key="2">
    <source>
        <dbReference type="SAM" id="MobiDB-lite"/>
    </source>
</evidence>
<keyword evidence="6" id="KW-1185">Reference proteome</keyword>
<dbReference type="Pfam" id="PF13843">
    <property type="entry name" value="DDE_Tnp_1_7"/>
    <property type="match status" value="1"/>
</dbReference>
<dbReference type="EMBL" id="BMAO01019178">
    <property type="protein sequence ID" value="GFR28909.1"/>
    <property type="molecule type" value="Genomic_DNA"/>
</dbReference>
<feature type="compositionally biased region" description="Basic and acidic residues" evidence="2">
    <location>
        <begin position="42"/>
        <end position="52"/>
    </location>
</feature>
<feature type="compositionally biased region" description="Polar residues" evidence="2">
    <location>
        <begin position="561"/>
        <end position="571"/>
    </location>
</feature>
<proteinExistence type="inferred from homology"/>
<dbReference type="InterPro" id="IPR052638">
    <property type="entry name" value="PiggyBac_TE-derived"/>
</dbReference>
<dbReference type="Pfam" id="PF00125">
    <property type="entry name" value="Histone"/>
    <property type="match status" value="1"/>
</dbReference>
<dbReference type="Proteomes" id="UP000887116">
    <property type="component" value="Unassembled WGS sequence"/>
</dbReference>
<feature type="compositionally biased region" description="Basic residues" evidence="2">
    <location>
        <begin position="587"/>
        <end position="600"/>
    </location>
</feature>
<feature type="region of interest" description="Disordered" evidence="2">
    <location>
        <begin position="27"/>
        <end position="64"/>
    </location>
</feature>
<comment type="caution">
    <text evidence="5">The sequence shown here is derived from an EMBL/GenBank/DDBJ whole genome shotgun (WGS) entry which is preliminary data.</text>
</comment>
<evidence type="ECO:0000313" key="5">
    <source>
        <dbReference type="EMBL" id="GFR28909.1"/>
    </source>
</evidence>
<dbReference type="SMART" id="SM00428">
    <property type="entry name" value="H3"/>
    <property type="match status" value="1"/>
</dbReference>
<accession>A0A8X6IUV5</accession>
<dbReference type="InterPro" id="IPR000164">
    <property type="entry name" value="Histone_H3/CENP-A"/>
</dbReference>
<evidence type="ECO:0000259" key="4">
    <source>
        <dbReference type="Pfam" id="PF13843"/>
    </source>
</evidence>
<gene>
    <name evidence="5" type="primary">ERCC6</name>
    <name evidence="5" type="ORF">TNCT_280881</name>
</gene>
<sequence>GTIDIVELPPDRADDVSDLEDIDGNILEDTIPNDVPGSLEIHGGRRNEEVTVQRKKKPKKEKPISRWKRERASFNISSQGEEECEQRRMTMIERVKDKRPVEIFEMFFTDDLVNHIVQQSVSYATQNNRHQFTLSSDCFKKILGFLLLTGYHSLPQEQMYWSEEEYIDIGIVRKCMSKNRYIEIKRNLHFSDNTNIPLINGNKDRLFIIRPILDELNKAFMQLGVFSYNICIDEQMVRYYGHHFLKQFIRGKPIRFGFKQWAMCCGVTGYCYNADIYEGKPSRISEEDNLEGDTYGLGVSVILNKIATIDNPEEHCFYFDNFFTSFDLLKNLKERNIPATGTVRCNRMNKCPIKTDKEMKKEFRGAFDYRYDEINEIFALVWKDNSIVKMLSNHLEVLPLGRVPRWSRAEKKKILIPQPNAIINYNKNMGGVDKLDWNVQKYRIKIRGKKRFSSSESYLSSDELNQFPLQKFEASRAVSKVTMPVSKKIISRKSVKKQQEIVQTSDEDELPETQYVQRTSTPARDDLPRFSFKTTKGKAQMKRKKRPSRTEEPDSEEEVQQHSPQPSTSRQADVIEASHRDTEKLKHSLKRKKPLVGSAKRKRRPLYFKIEQEIRRLGRTTDLLIPKASFSRVVRELCEGITYGGIRWQAQSLVALHEATEYYLVGLLEDAMLCAYHNGRVTLMKRDLQLARRLRGRLGFL</sequence>
<dbReference type="InterPro" id="IPR009072">
    <property type="entry name" value="Histone-fold"/>
</dbReference>
<dbReference type="PANTHER" id="PTHR47055:SF3">
    <property type="entry name" value="PHORBOL-ESTER_DAG-TYPE DOMAIN-CONTAINING PROTEIN"/>
    <property type="match status" value="1"/>
</dbReference>
<feature type="domain" description="PiggyBac transposable element-derived protein" evidence="4">
    <location>
        <begin position="100"/>
        <end position="451"/>
    </location>
</feature>
<feature type="compositionally biased region" description="Basic and acidic residues" evidence="2">
    <location>
        <begin position="576"/>
        <end position="586"/>
    </location>
</feature>
<comment type="similarity">
    <text evidence="1">Belongs to the histone H3 family.</text>
</comment>
<feature type="compositionally biased region" description="Basic residues" evidence="2">
    <location>
        <begin position="53"/>
        <end position="64"/>
    </location>
</feature>
<evidence type="ECO:0000313" key="6">
    <source>
        <dbReference type="Proteomes" id="UP000887116"/>
    </source>
</evidence>
<reference evidence="5" key="1">
    <citation type="submission" date="2020-07" db="EMBL/GenBank/DDBJ databases">
        <title>Multicomponent nature underlies the extraordinary mechanical properties of spider dragline silk.</title>
        <authorList>
            <person name="Kono N."/>
            <person name="Nakamura H."/>
            <person name="Mori M."/>
            <person name="Yoshida Y."/>
            <person name="Ohtoshi R."/>
            <person name="Malay A.D."/>
            <person name="Moran D.A.P."/>
            <person name="Tomita M."/>
            <person name="Numata K."/>
            <person name="Arakawa K."/>
        </authorList>
    </citation>
    <scope>NUCLEOTIDE SEQUENCE</scope>
</reference>
<dbReference type="PANTHER" id="PTHR47055">
    <property type="entry name" value="DDE_TNP_1_7 DOMAIN-CONTAINING PROTEIN"/>
    <property type="match status" value="1"/>
</dbReference>
<dbReference type="GO" id="GO:0000786">
    <property type="term" value="C:nucleosome"/>
    <property type="evidence" value="ECO:0007669"/>
    <property type="project" value="InterPro"/>
</dbReference>
<feature type="compositionally biased region" description="Basic residues" evidence="2">
    <location>
        <begin position="535"/>
        <end position="547"/>
    </location>
</feature>
<organism evidence="5 6">
    <name type="scientific">Trichonephila clavata</name>
    <name type="common">Joro spider</name>
    <name type="synonym">Nephila clavata</name>
    <dbReference type="NCBI Taxonomy" id="2740835"/>
    <lineage>
        <taxon>Eukaryota</taxon>
        <taxon>Metazoa</taxon>
        <taxon>Ecdysozoa</taxon>
        <taxon>Arthropoda</taxon>
        <taxon>Chelicerata</taxon>
        <taxon>Arachnida</taxon>
        <taxon>Araneae</taxon>
        <taxon>Araneomorphae</taxon>
        <taxon>Entelegynae</taxon>
        <taxon>Araneoidea</taxon>
        <taxon>Nephilidae</taxon>
        <taxon>Trichonephila</taxon>
    </lineage>
</organism>
<protein>
    <submittedName>
        <fullName evidence="5">Chimeric ERCC6-PGBD3 protein</fullName>
    </submittedName>
</protein>
<feature type="region of interest" description="Disordered" evidence="2">
    <location>
        <begin position="492"/>
        <end position="600"/>
    </location>
</feature>